<reference evidence="10 11" key="1">
    <citation type="submission" date="2020-04" db="EMBL/GenBank/DDBJ databases">
        <title>Marinobacter oceani sp. nov., isolated from marine solar saltern.</title>
        <authorList>
            <person name="Chen X.-Y."/>
        </authorList>
    </citation>
    <scope>NUCLEOTIDE SEQUENCE [LARGE SCALE GENOMIC DNA]</scope>
    <source>
        <strain evidence="10 11">W62</strain>
    </source>
</reference>
<dbReference type="GO" id="GO:0003723">
    <property type="term" value="F:RNA binding"/>
    <property type="evidence" value="ECO:0007669"/>
    <property type="project" value="InterPro"/>
</dbReference>
<keyword evidence="3" id="KW-0548">Nucleotidyltransferase</keyword>
<dbReference type="GO" id="GO:0003964">
    <property type="term" value="F:RNA-directed DNA polymerase activity"/>
    <property type="evidence" value="ECO:0007669"/>
    <property type="project" value="UniProtKB-KW"/>
</dbReference>
<evidence type="ECO:0000259" key="9">
    <source>
        <dbReference type="PROSITE" id="PS50878"/>
    </source>
</evidence>
<sequence>MSTAIEKVCKDLGFTEEKFIEFCSLAPHRYKKFFIPKKNGAGLRLVAQPARPLKKVQRWLVSEYLSKLPIHEAAAAYVSEKSILDNAKKHAGNKVLVKYDFKDFFPSIKPSDFLKLISKNDVGISAYEAEIFSRLIFWSPGNRPGLELCIGAPSSPVISNAVMFDFDNAVSEFCSSESLIYTRYADDICISGYDNSIFEHVDRFIKKQVFEIESPNLLLNPNKTQFINENTVKKVTGLFITQNEEITVGRKLKRKVRAMVHNFHKGNLSAKDKERLKGYLCYLSDVDPSYLRKVAPDFQSWDL</sequence>
<evidence type="ECO:0000313" key="10">
    <source>
        <dbReference type="EMBL" id="NMT63654.1"/>
    </source>
</evidence>
<dbReference type="InterPro" id="IPR000477">
    <property type="entry name" value="RT_dom"/>
</dbReference>
<protein>
    <recommendedName>
        <fullName evidence="1">RNA-directed DNA polymerase</fullName>
        <ecNumber evidence="1">2.7.7.49</ecNumber>
    </recommendedName>
</protein>
<evidence type="ECO:0000313" key="11">
    <source>
        <dbReference type="Proteomes" id="UP000567186"/>
    </source>
</evidence>
<gene>
    <name evidence="10" type="ORF">HIU99_08575</name>
</gene>
<dbReference type="EC" id="2.7.7.49" evidence="1"/>
<keyword evidence="2" id="KW-0808">Transferase</keyword>
<keyword evidence="5" id="KW-0460">Magnesium</keyword>
<keyword evidence="4" id="KW-0479">Metal-binding</keyword>
<dbReference type="PANTHER" id="PTHR34047:SF7">
    <property type="entry name" value="RNA-DIRECTED DNA POLYMERASE"/>
    <property type="match status" value="1"/>
</dbReference>
<accession>A0A7Y0WS86</accession>
<dbReference type="EMBL" id="JABCKY010000002">
    <property type="protein sequence ID" value="NMT63654.1"/>
    <property type="molecule type" value="Genomic_DNA"/>
</dbReference>
<dbReference type="GO" id="GO:0046872">
    <property type="term" value="F:metal ion binding"/>
    <property type="evidence" value="ECO:0007669"/>
    <property type="project" value="UniProtKB-KW"/>
</dbReference>
<dbReference type="Proteomes" id="UP000567186">
    <property type="component" value="Unassembled WGS sequence"/>
</dbReference>
<dbReference type="InterPro" id="IPR000123">
    <property type="entry name" value="Reverse_transcriptase_msDNA"/>
</dbReference>
<dbReference type="PROSITE" id="PS50878">
    <property type="entry name" value="RT_POL"/>
    <property type="match status" value="1"/>
</dbReference>
<proteinExistence type="inferred from homology"/>
<organism evidence="10 11">
    <name type="scientific">Marinobacter orientalis</name>
    <dbReference type="NCBI Taxonomy" id="1928859"/>
    <lineage>
        <taxon>Bacteria</taxon>
        <taxon>Pseudomonadati</taxon>
        <taxon>Pseudomonadota</taxon>
        <taxon>Gammaproteobacteria</taxon>
        <taxon>Pseudomonadales</taxon>
        <taxon>Marinobacteraceae</taxon>
        <taxon>Marinobacter</taxon>
    </lineage>
</organism>
<evidence type="ECO:0000256" key="7">
    <source>
        <dbReference type="ARBA" id="ARBA00034120"/>
    </source>
</evidence>
<evidence type="ECO:0000256" key="8">
    <source>
        <dbReference type="ARBA" id="ARBA00048173"/>
    </source>
</evidence>
<evidence type="ECO:0000256" key="6">
    <source>
        <dbReference type="ARBA" id="ARBA00022918"/>
    </source>
</evidence>
<dbReference type="OrthoDB" id="7055795at2"/>
<keyword evidence="11" id="KW-1185">Reference proteome</keyword>
<dbReference type="Pfam" id="PF00078">
    <property type="entry name" value="RVT_1"/>
    <property type="match status" value="1"/>
</dbReference>
<dbReference type="NCBIfam" id="NF038233">
    <property type="entry name" value="retron_St85_RT"/>
    <property type="match status" value="1"/>
</dbReference>
<comment type="similarity">
    <text evidence="7">Belongs to the bacterial reverse transcriptase family.</text>
</comment>
<dbReference type="AlphaFoldDB" id="A0A7Y0WS86"/>
<dbReference type="RefSeq" id="WP_135954836.1">
    <property type="nucleotide sequence ID" value="NZ_JABCKY010000002.1"/>
</dbReference>
<keyword evidence="6 10" id="KW-0695">RNA-directed DNA polymerase</keyword>
<comment type="catalytic activity">
    <reaction evidence="8">
        <text>DNA(n) + a 2'-deoxyribonucleoside 5'-triphosphate = DNA(n+1) + diphosphate</text>
        <dbReference type="Rhea" id="RHEA:22508"/>
        <dbReference type="Rhea" id="RHEA-COMP:17339"/>
        <dbReference type="Rhea" id="RHEA-COMP:17340"/>
        <dbReference type="ChEBI" id="CHEBI:33019"/>
        <dbReference type="ChEBI" id="CHEBI:61560"/>
        <dbReference type="ChEBI" id="CHEBI:173112"/>
        <dbReference type="EC" id="2.7.7.49"/>
    </reaction>
</comment>
<name>A0A7Y0WS86_9GAMM</name>
<comment type="caution">
    <text evidence="10">The sequence shown here is derived from an EMBL/GenBank/DDBJ whole genome shotgun (WGS) entry which is preliminary data.</text>
</comment>
<evidence type="ECO:0000256" key="5">
    <source>
        <dbReference type="ARBA" id="ARBA00022842"/>
    </source>
</evidence>
<dbReference type="PANTHER" id="PTHR34047">
    <property type="entry name" value="NUCLEAR INTRON MATURASE 1, MITOCHONDRIAL-RELATED"/>
    <property type="match status" value="1"/>
</dbReference>
<dbReference type="CDD" id="cd03487">
    <property type="entry name" value="RT_Bac_retron_II"/>
    <property type="match status" value="1"/>
</dbReference>
<evidence type="ECO:0000256" key="2">
    <source>
        <dbReference type="ARBA" id="ARBA00022679"/>
    </source>
</evidence>
<evidence type="ECO:0000256" key="4">
    <source>
        <dbReference type="ARBA" id="ARBA00022723"/>
    </source>
</evidence>
<dbReference type="InterPro" id="IPR051083">
    <property type="entry name" value="GrpII_Intron_Splice-Mob/Def"/>
</dbReference>
<evidence type="ECO:0000256" key="3">
    <source>
        <dbReference type="ARBA" id="ARBA00022695"/>
    </source>
</evidence>
<dbReference type="PRINTS" id="PR00866">
    <property type="entry name" value="RNADNAPOLMS"/>
</dbReference>
<evidence type="ECO:0000256" key="1">
    <source>
        <dbReference type="ARBA" id="ARBA00012493"/>
    </source>
</evidence>
<feature type="domain" description="Reverse transcriptase" evidence="9">
    <location>
        <begin position="16"/>
        <end position="240"/>
    </location>
</feature>